<keyword evidence="2" id="KW-1185">Reference proteome</keyword>
<protein>
    <submittedName>
        <fullName evidence="1">Uncharacterized protein</fullName>
    </submittedName>
</protein>
<accession>A0A844Z477</accession>
<dbReference type="Proteomes" id="UP000466966">
    <property type="component" value="Unassembled WGS sequence"/>
</dbReference>
<evidence type="ECO:0000313" key="2">
    <source>
        <dbReference type="Proteomes" id="UP000466966"/>
    </source>
</evidence>
<organism evidence="1 2">
    <name type="scientific">Alteraurantiacibacter buctensis</name>
    <dbReference type="NCBI Taxonomy" id="1503981"/>
    <lineage>
        <taxon>Bacteria</taxon>
        <taxon>Pseudomonadati</taxon>
        <taxon>Pseudomonadota</taxon>
        <taxon>Alphaproteobacteria</taxon>
        <taxon>Sphingomonadales</taxon>
        <taxon>Erythrobacteraceae</taxon>
        <taxon>Alteraurantiacibacter</taxon>
    </lineage>
</organism>
<evidence type="ECO:0000313" key="1">
    <source>
        <dbReference type="EMBL" id="MXO72643.1"/>
    </source>
</evidence>
<reference evidence="1 2" key="1">
    <citation type="submission" date="2019-12" db="EMBL/GenBank/DDBJ databases">
        <title>Genomic-based taxomic classification of the family Erythrobacteraceae.</title>
        <authorList>
            <person name="Xu L."/>
        </authorList>
    </citation>
    <scope>NUCLEOTIDE SEQUENCE [LARGE SCALE GENOMIC DNA]</scope>
    <source>
        <strain evidence="1 2">M0322</strain>
    </source>
</reference>
<name>A0A844Z477_9SPHN</name>
<dbReference type="OrthoDB" id="117988at2"/>
<sequence>MTDHPIRLFASDEAVRHVTRGLLDRSLPRPEWTHEAHLAACTCLLLEYPDFVPLRDLPGTIAGYNVAVGGVNDETQGYHETITRFYVLAVAAHLEADIAGSLVGRVNRLLASERGRRDYPLRFWSRDRLFSRAARRGWVEPDLRPLAEC</sequence>
<proteinExistence type="predicted"/>
<gene>
    <name evidence="1" type="ORF">GRI99_13505</name>
</gene>
<dbReference type="AlphaFoldDB" id="A0A844Z477"/>
<dbReference type="RefSeq" id="WP_160772556.1">
    <property type="nucleotide sequence ID" value="NZ_WTYV01000005.1"/>
</dbReference>
<comment type="caution">
    <text evidence="1">The sequence shown here is derived from an EMBL/GenBank/DDBJ whole genome shotgun (WGS) entry which is preliminary data.</text>
</comment>
<dbReference type="EMBL" id="WTYV01000005">
    <property type="protein sequence ID" value="MXO72643.1"/>
    <property type="molecule type" value="Genomic_DNA"/>
</dbReference>